<feature type="chain" id="PRO_5036972621" evidence="1">
    <location>
        <begin position="25"/>
        <end position="107"/>
    </location>
</feature>
<evidence type="ECO:0000256" key="1">
    <source>
        <dbReference type="SAM" id="SignalP"/>
    </source>
</evidence>
<comment type="caution">
    <text evidence="2">The sequence shown here is derived from an EMBL/GenBank/DDBJ whole genome shotgun (WGS) entry which is preliminary data.</text>
</comment>
<dbReference type="RefSeq" id="WP_244643565.1">
    <property type="nucleotide sequence ID" value="NZ_BMES01000001.1"/>
</dbReference>
<feature type="signal peptide" evidence="1">
    <location>
        <begin position="1"/>
        <end position="24"/>
    </location>
</feature>
<name>A0A917I5S4_9HYPH</name>
<dbReference type="Proteomes" id="UP000603912">
    <property type="component" value="Unassembled WGS sequence"/>
</dbReference>
<keyword evidence="3" id="KW-1185">Reference proteome</keyword>
<protein>
    <submittedName>
        <fullName evidence="2">Uncharacterized protein</fullName>
    </submittedName>
</protein>
<dbReference type="EMBL" id="BMES01000001">
    <property type="protein sequence ID" value="GGH12225.1"/>
    <property type="molecule type" value="Genomic_DNA"/>
</dbReference>
<keyword evidence="1" id="KW-0732">Signal</keyword>
<accession>A0A917I5S4</accession>
<reference evidence="2" key="2">
    <citation type="submission" date="2020-09" db="EMBL/GenBank/DDBJ databases">
        <authorList>
            <person name="Sun Q."/>
            <person name="Zhou Y."/>
        </authorList>
    </citation>
    <scope>NUCLEOTIDE SEQUENCE</scope>
    <source>
        <strain evidence="2">CGMCC 1.12214</strain>
    </source>
</reference>
<organism evidence="2 3">
    <name type="scientific">Alsobacter metallidurans</name>
    <dbReference type="NCBI Taxonomy" id="340221"/>
    <lineage>
        <taxon>Bacteria</taxon>
        <taxon>Pseudomonadati</taxon>
        <taxon>Pseudomonadota</taxon>
        <taxon>Alphaproteobacteria</taxon>
        <taxon>Hyphomicrobiales</taxon>
        <taxon>Alsobacteraceae</taxon>
        <taxon>Alsobacter</taxon>
    </lineage>
</organism>
<proteinExistence type="predicted"/>
<dbReference type="AlphaFoldDB" id="A0A917I5S4"/>
<reference evidence="2" key="1">
    <citation type="journal article" date="2014" name="Int. J. Syst. Evol. Microbiol.">
        <title>Complete genome sequence of Corynebacterium casei LMG S-19264T (=DSM 44701T), isolated from a smear-ripened cheese.</title>
        <authorList>
            <consortium name="US DOE Joint Genome Institute (JGI-PGF)"/>
            <person name="Walter F."/>
            <person name="Albersmeier A."/>
            <person name="Kalinowski J."/>
            <person name="Ruckert C."/>
        </authorList>
    </citation>
    <scope>NUCLEOTIDE SEQUENCE</scope>
    <source>
        <strain evidence="2">CGMCC 1.12214</strain>
    </source>
</reference>
<evidence type="ECO:0000313" key="2">
    <source>
        <dbReference type="EMBL" id="GGH12225.1"/>
    </source>
</evidence>
<gene>
    <name evidence="2" type="ORF">GCM10007036_09890</name>
</gene>
<evidence type="ECO:0000313" key="3">
    <source>
        <dbReference type="Proteomes" id="UP000603912"/>
    </source>
</evidence>
<sequence length="107" mass="12734">MKRFGMVLSSVFALFLLFTMAPQAAKAAAVTPGAAVQIEKQAPALGEQTQWRRHGYYGHRHYYGGPRYYGRRYYRPRVYYRPAYRPRVVCRVQYTYYGPRRVCVRRW</sequence>